<dbReference type="EMBL" id="CABWIF010000002">
    <property type="protein sequence ID" value="VWL87504.1"/>
    <property type="molecule type" value="Genomic_DNA"/>
</dbReference>
<proteinExistence type="predicted"/>
<reference evidence="1 2" key="1">
    <citation type="submission" date="2019-10" db="EMBL/GenBank/DDBJ databases">
        <authorList>
            <person name="Wolf R A."/>
        </authorList>
    </citation>
    <scope>NUCLEOTIDE SEQUENCE [LARGE SCALE GENOMIC DNA]</scope>
    <source>
        <strain evidence="1">Collinsella_aerofaciens_DSM_13712</strain>
    </source>
</reference>
<sequence length="131" mass="14597">MANVDTLPEILRPLMEGPSIETPRCAVCGAPWPLNRHHIVRRGAGKLFRDGREVPKPTVMLCGSGNGGGCHGLAHANRLHFRWVRAEQRFNRPAPPGSGHWEYLLLPEPTKYADALAMDGWGRLPRGRRCM</sequence>
<dbReference type="AlphaFoldDB" id="A0A5K1IK28"/>
<evidence type="ECO:0000313" key="2">
    <source>
        <dbReference type="Proteomes" id="UP000368032"/>
    </source>
</evidence>
<organism evidence="1 2">
    <name type="scientific">Collinsella aerofaciens</name>
    <dbReference type="NCBI Taxonomy" id="74426"/>
    <lineage>
        <taxon>Bacteria</taxon>
        <taxon>Bacillati</taxon>
        <taxon>Actinomycetota</taxon>
        <taxon>Coriobacteriia</taxon>
        <taxon>Coriobacteriales</taxon>
        <taxon>Coriobacteriaceae</taxon>
        <taxon>Collinsella</taxon>
    </lineage>
</organism>
<gene>
    <name evidence="1" type="ORF">CKJAJONC_01144</name>
</gene>
<name>A0A5K1IK28_9ACTN</name>
<dbReference type="RefSeq" id="WP_152067354.1">
    <property type="nucleotide sequence ID" value="NZ_CABWIF010000002.1"/>
</dbReference>
<evidence type="ECO:0000313" key="1">
    <source>
        <dbReference type="EMBL" id="VWL87504.1"/>
    </source>
</evidence>
<protein>
    <submittedName>
        <fullName evidence="1">Uncharacterized protein</fullName>
    </submittedName>
</protein>
<accession>A0A5K1IK28</accession>
<dbReference type="Proteomes" id="UP000368032">
    <property type="component" value="Unassembled WGS sequence"/>
</dbReference>